<proteinExistence type="predicted"/>
<evidence type="ECO:0000313" key="1">
    <source>
        <dbReference type="Proteomes" id="UP001732720"/>
    </source>
</evidence>
<organism evidence="1 2">
    <name type="scientific">Castor canadensis</name>
    <name type="common">American beaver</name>
    <dbReference type="NCBI Taxonomy" id="51338"/>
    <lineage>
        <taxon>Eukaryota</taxon>
        <taxon>Metazoa</taxon>
        <taxon>Chordata</taxon>
        <taxon>Craniata</taxon>
        <taxon>Vertebrata</taxon>
        <taxon>Euteleostomi</taxon>
        <taxon>Mammalia</taxon>
        <taxon>Eutheria</taxon>
        <taxon>Euarchontoglires</taxon>
        <taxon>Glires</taxon>
        <taxon>Rodentia</taxon>
        <taxon>Castorimorpha</taxon>
        <taxon>Castoridae</taxon>
        <taxon>Castor</taxon>
    </lineage>
</organism>
<dbReference type="RefSeq" id="XP_073904853.1">
    <property type="nucleotide sequence ID" value="XM_074048752.1"/>
</dbReference>
<gene>
    <name evidence="2" type="primary">LOC109674877</name>
</gene>
<dbReference type="Proteomes" id="UP001732720">
    <property type="component" value="Chromosome 11"/>
</dbReference>
<keyword evidence="1" id="KW-1185">Reference proteome</keyword>
<evidence type="ECO:0000313" key="2">
    <source>
        <dbReference type="RefSeq" id="XP_073904853.1"/>
    </source>
</evidence>
<name>A0AC58KIY2_CASCN</name>
<protein>
    <submittedName>
        <fullName evidence="2">Complement factor H-related protein 1-like</fullName>
    </submittedName>
</protein>
<accession>A0AC58KIY2</accession>
<reference evidence="2" key="1">
    <citation type="submission" date="2025-08" db="UniProtKB">
        <authorList>
            <consortium name="RefSeq"/>
        </authorList>
    </citation>
    <scope>IDENTIFICATION</scope>
</reference>
<sequence length="455" mass="51817">MFLSINVILMLWVSIVGGEGGLCDFPQINHGILYDEKKHKPSFPVSTGKVFYYSCEYDFVSPSKSIWTEITCTEEGWSPTPKCLRVCFFPSVENGHSISSGKTHLEGDTVQILCNRGYSLQNNEKTISCTERGWSIPPVCISTMKPCDFPQIKHGRLYYEERYKPYFPVPIGKYYSYQCHENYVTPSRSYWDFIYCTKEGWAPAVPCLRQCVLRFVENGISPSSTRTYVQDQSVKVQCYPGYSFPNEENTIVCTESGWSPLPKCIHIKNSCVNPPKVKNATIISRQMDEYPPGERVRYECTKPLEIFGEVEVMCLNGTWTKPPQCKDSTGKCGPPPPIDNGDITSFPLPEYAPSSSVEYQCQSLYQLQGNKKITCRNGEWSEPPKCLNPCVISEEIMENHKIMFKWIGKQKLYSSSGMMVEFKCKPGYHQATSIPFHTMCFDGKMEYPTCKRSDG</sequence>